<feature type="transmembrane region" description="Helical" evidence="1">
    <location>
        <begin position="150"/>
        <end position="172"/>
    </location>
</feature>
<dbReference type="Pfam" id="PF24802">
    <property type="entry name" value="DUF7703"/>
    <property type="match status" value="1"/>
</dbReference>
<dbReference type="OrthoDB" id="405906at2759"/>
<dbReference type="InterPro" id="IPR056120">
    <property type="entry name" value="DUF7703"/>
</dbReference>
<keyword evidence="1" id="KW-0472">Membrane</keyword>
<keyword evidence="1" id="KW-0812">Transmembrane</keyword>
<evidence type="ECO:0000256" key="1">
    <source>
        <dbReference type="SAM" id="Phobius"/>
    </source>
</evidence>
<dbReference type="EMBL" id="CAOQHR010000004">
    <property type="protein sequence ID" value="CAI6333312.1"/>
    <property type="molecule type" value="Genomic_DNA"/>
</dbReference>
<sequence length="370" mass="42268">MNAPYPETWEGYPAAVKMTNTSPLSIRGASSASFNGTLIHYDFFDSARTIPQAMTAFTAIAWFNSAETLILIFLYFKKYQGLYFWSILLATAAVIPYATGAWMKQYDLHHSYRVDEVLLTCGWIVMVTGQAFVLYSRLHLISQDYALLRFVFWMIVFNASVFILPTLVLDSFQFSAKHSHIYYNGYFIMEKIQMSVFAAQEIFISGIYLWNIWKMFRVRRILSFKTKRSMWQLLAMNVIHCVLDLTLLILEFMNLYQIQATFKGLVYSVSLKIEFAVLNSLVESVRDRNSTNSVSYVIPKRKDGTAIEMVPEGSGPLGGDAKRHNHNPLEQGTFIGASPANMRDPHAHHQRPNHSISSVNNMYPGRLGKI</sequence>
<dbReference type="AlphaFoldDB" id="A0A9W4UE22"/>
<dbReference type="PANTHER" id="PTHR37013">
    <property type="entry name" value="INTEGRAL MEMBRANE PROTEIN (AFU_ORTHOLOGUE AFUA_1G05950)-RELATED"/>
    <property type="match status" value="1"/>
</dbReference>
<comment type="caution">
    <text evidence="3">The sequence shown here is derived from an EMBL/GenBank/DDBJ whole genome shotgun (WGS) entry which is preliminary data.</text>
</comment>
<evidence type="ECO:0000259" key="2">
    <source>
        <dbReference type="Pfam" id="PF24802"/>
    </source>
</evidence>
<proteinExistence type="predicted"/>
<feature type="transmembrane region" description="Helical" evidence="1">
    <location>
        <begin position="53"/>
        <end position="75"/>
    </location>
</feature>
<reference evidence="3" key="1">
    <citation type="submission" date="2023-01" db="EMBL/GenBank/DDBJ databases">
        <authorList>
            <person name="Van Ghelder C."/>
            <person name="Rancurel C."/>
        </authorList>
    </citation>
    <scope>NUCLEOTIDE SEQUENCE</scope>
    <source>
        <strain evidence="3">CNCM I-4278</strain>
    </source>
</reference>
<organism evidence="3 4">
    <name type="scientific">Periconia digitata</name>
    <dbReference type="NCBI Taxonomy" id="1303443"/>
    <lineage>
        <taxon>Eukaryota</taxon>
        <taxon>Fungi</taxon>
        <taxon>Dikarya</taxon>
        <taxon>Ascomycota</taxon>
        <taxon>Pezizomycotina</taxon>
        <taxon>Dothideomycetes</taxon>
        <taxon>Pleosporomycetidae</taxon>
        <taxon>Pleosporales</taxon>
        <taxon>Massarineae</taxon>
        <taxon>Periconiaceae</taxon>
        <taxon>Periconia</taxon>
    </lineage>
</organism>
<keyword evidence="4" id="KW-1185">Reference proteome</keyword>
<feature type="transmembrane region" description="Helical" evidence="1">
    <location>
        <begin position="117"/>
        <end position="138"/>
    </location>
</feature>
<protein>
    <recommendedName>
        <fullName evidence="2">DUF7703 domain-containing protein</fullName>
    </recommendedName>
</protein>
<dbReference type="PANTHER" id="PTHR37013:SF3">
    <property type="entry name" value="INTEGRAL MEMBRANE PROTEIN (AFU_ORTHOLOGUE AFUA_1G05950)"/>
    <property type="match status" value="1"/>
</dbReference>
<feature type="transmembrane region" description="Helical" evidence="1">
    <location>
        <begin position="82"/>
        <end position="102"/>
    </location>
</feature>
<evidence type="ECO:0000313" key="4">
    <source>
        <dbReference type="Proteomes" id="UP001152607"/>
    </source>
</evidence>
<gene>
    <name evidence="3" type="ORF">PDIGIT_LOCUS6350</name>
</gene>
<feature type="transmembrane region" description="Helical" evidence="1">
    <location>
        <begin position="192"/>
        <end position="213"/>
    </location>
</feature>
<evidence type="ECO:0000313" key="3">
    <source>
        <dbReference type="EMBL" id="CAI6333312.1"/>
    </source>
</evidence>
<feature type="domain" description="DUF7703" evidence="2">
    <location>
        <begin position="53"/>
        <end position="286"/>
    </location>
</feature>
<name>A0A9W4UE22_9PLEO</name>
<accession>A0A9W4UE22</accession>
<keyword evidence="1" id="KW-1133">Transmembrane helix</keyword>
<feature type="transmembrane region" description="Helical" evidence="1">
    <location>
        <begin position="234"/>
        <end position="256"/>
    </location>
</feature>
<dbReference type="Proteomes" id="UP001152607">
    <property type="component" value="Unassembled WGS sequence"/>
</dbReference>